<dbReference type="RefSeq" id="XP_054831381.1">
    <property type="nucleotide sequence ID" value="XM_054975406.1"/>
</dbReference>
<dbReference type="Gene3D" id="3.10.320.10">
    <property type="entry name" value="Class II Histocompatibility Antigen, M Beta Chain, Chain B, domain 1"/>
    <property type="match status" value="1"/>
</dbReference>
<dbReference type="InterPro" id="IPR014745">
    <property type="entry name" value="MHC_II_a/b_N"/>
</dbReference>
<evidence type="ECO:0000256" key="1">
    <source>
        <dbReference type="ARBA" id="ARBA00004479"/>
    </source>
</evidence>
<gene>
    <name evidence="9" type="primary">LOC129327024</name>
</gene>
<dbReference type="SUPFAM" id="SSF48726">
    <property type="entry name" value="Immunoglobulin"/>
    <property type="match status" value="1"/>
</dbReference>
<evidence type="ECO:0000313" key="9">
    <source>
        <dbReference type="RefSeq" id="XP_054831381.1"/>
    </source>
</evidence>
<evidence type="ECO:0000256" key="6">
    <source>
        <dbReference type="SAM" id="Phobius"/>
    </source>
</evidence>
<proteinExistence type="predicted"/>
<dbReference type="GO" id="GO:0006955">
    <property type="term" value="P:immune response"/>
    <property type="evidence" value="ECO:0007669"/>
    <property type="project" value="InterPro"/>
</dbReference>
<keyword evidence="2 6" id="KW-0812">Transmembrane</keyword>
<dbReference type="InterPro" id="IPR003597">
    <property type="entry name" value="Ig_C1-set"/>
</dbReference>
<dbReference type="PROSITE" id="PS51257">
    <property type="entry name" value="PROKAR_LIPOPROTEIN"/>
    <property type="match status" value="1"/>
</dbReference>
<dbReference type="InterPro" id="IPR011162">
    <property type="entry name" value="MHC_I/II-like_Ag-recog"/>
</dbReference>
<keyword evidence="3 6" id="KW-1133">Transmembrane helix</keyword>
<dbReference type="GO" id="GO:0019882">
    <property type="term" value="P:antigen processing and presentation"/>
    <property type="evidence" value="ECO:0007669"/>
    <property type="project" value="InterPro"/>
</dbReference>
<organism evidence="8 9">
    <name type="scientific">Eublepharis macularius</name>
    <name type="common">Leopard gecko</name>
    <name type="synonym">Cyrtodactylus macularius</name>
    <dbReference type="NCBI Taxonomy" id="481883"/>
    <lineage>
        <taxon>Eukaryota</taxon>
        <taxon>Metazoa</taxon>
        <taxon>Chordata</taxon>
        <taxon>Craniata</taxon>
        <taxon>Vertebrata</taxon>
        <taxon>Euteleostomi</taxon>
        <taxon>Lepidosauria</taxon>
        <taxon>Squamata</taxon>
        <taxon>Bifurcata</taxon>
        <taxon>Gekkota</taxon>
        <taxon>Eublepharidae</taxon>
        <taxon>Eublepharinae</taxon>
        <taxon>Eublepharis</taxon>
    </lineage>
</organism>
<keyword evidence="8" id="KW-1185">Reference proteome</keyword>
<dbReference type="GeneID" id="129327024"/>
<evidence type="ECO:0000313" key="8">
    <source>
        <dbReference type="Proteomes" id="UP001190640"/>
    </source>
</evidence>
<dbReference type="InterPro" id="IPR013783">
    <property type="entry name" value="Ig-like_fold"/>
</dbReference>
<comment type="subcellular location">
    <subcellularLocation>
        <location evidence="1">Membrane</location>
        <topology evidence="1">Single-pass type I membrane protein</topology>
    </subcellularLocation>
</comment>
<name>A0AA97J5K8_EUBMA</name>
<accession>A0AA97J5K8</accession>
<dbReference type="InterPro" id="IPR000353">
    <property type="entry name" value="MHC_II_b_N"/>
</dbReference>
<dbReference type="AlphaFoldDB" id="A0AA97J5K8"/>
<dbReference type="Proteomes" id="UP001190640">
    <property type="component" value="Chromosome 4"/>
</dbReference>
<dbReference type="SMART" id="SM00921">
    <property type="entry name" value="MHC_II_beta"/>
    <property type="match status" value="1"/>
</dbReference>
<dbReference type="SMART" id="SM00407">
    <property type="entry name" value="IGc1"/>
    <property type="match status" value="1"/>
</dbReference>
<keyword evidence="5" id="KW-0325">Glycoprotein</keyword>
<reference evidence="9" key="1">
    <citation type="submission" date="2025-08" db="UniProtKB">
        <authorList>
            <consortium name="RefSeq"/>
        </authorList>
    </citation>
    <scope>IDENTIFICATION</scope>
    <source>
        <tissue evidence="9">Blood</tissue>
    </source>
</reference>
<evidence type="ECO:0000259" key="7">
    <source>
        <dbReference type="PROSITE" id="PS50835"/>
    </source>
</evidence>
<evidence type="ECO:0000256" key="3">
    <source>
        <dbReference type="ARBA" id="ARBA00022989"/>
    </source>
</evidence>
<dbReference type="GO" id="GO:0042613">
    <property type="term" value="C:MHC class II protein complex"/>
    <property type="evidence" value="ECO:0007669"/>
    <property type="project" value="InterPro"/>
</dbReference>
<dbReference type="InterPro" id="IPR007110">
    <property type="entry name" value="Ig-like_dom"/>
</dbReference>
<dbReference type="PANTHER" id="PTHR19944">
    <property type="entry name" value="MHC CLASS II-RELATED"/>
    <property type="match status" value="1"/>
</dbReference>
<dbReference type="PROSITE" id="PS50835">
    <property type="entry name" value="IG_LIKE"/>
    <property type="match status" value="1"/>
</dbReference>
<evidence type="ECO:0000256" key="4">
    <source>
        <dbReference type="ARBA" id="ARBA00023157"/>
    </source>
</evidence>
<dbReference type="Pfam" id="PF07654">
    <property type="entry name" value="C1-set"/>
    <property type="match status" value="1"/>
</dbReference>
<dbReference type="SUPFAM" id="SSF54452">
    <property type="entry name" value="MHC antigen-recognition domain"/>
    <property type="match status" value="1"/>
</dbReference>
<sequence length="277" mass="30808">MRGVFFVSPPPPFLRTLCSPVKGMGPGGGLSSCSPLPLSAVAHFLHQAKRECRFANGTAGQVRFFYTLIYDRLEVAHFDSHRGTFQATAGLGRAIAQYWNTQPQVLQRWSAEAEQFCRHKYQVAEAGQVVGKKVHPTVKISPTKAEPLSPHTLLICTAAGYFPWEIDMKWLKNGQEQTEGVRYTDEHQNRNWTFQRQMVLETVPERGDVYTCQVEYDSLIEPITVQWEPQTSDSAKSKVWTGAVGAVLGLVYVALGLSLYLKSGKATPLPPATALIR</sequence>
<dbReference type="Pfam" id="PF00969">
    <property type="entry name" value="MHC_II_beta"/>
    <property type="match status" value="1"/>
</dbReference>
<dbReference type="InterPro" id="IPR036179">
    <property type="entry name" value="Ig-like_dom_sf"/>
</dbReference>
<keyword evidence="4" id="KW-1015">Disulfide bond</keyword>
<feature type="domain" description="Ig-like" evidence="7">
    <location>
        <begin position="136"/>
        <end position="226"/>
    </location>
</feature>
<feature type="transmembrane region" description="Helical" evidence="6">
    <location>
        <begin position="239"/>
        <end position="261"/>
    </location>
</feature>
<dbReference type="Gene3D" id="2.60.40.10">
    <property type="entry name" value="Immunoglobulins"/>
    <property type="match status" value="1"/>
</dbReference>
<dbReference type="KEGG" id="emc:129327024"/>
<keyword evidence="6" id="KW-0472">Membrane</keyword>
<evidence type="ECO:0000256" key="2">
    <source>
        <dbReference type="ARBA" id="ARBA00022692"/>
    </source>
</evidence>
<dbReference type="InterPro" id="IPR050160">
    <property type="entry name" value="MHC/Immunoglobulin"/>
</dbReference>
<dbReference type="PANTHER" id="PTHR19944:SF99">
    <property type="entry name" value="HLA CLASS II HISTOCOMPATIBILITY ANTIGEN, DRB1 BETA CHAIN"/>
    <property type="match status" value="1"/>
</dbReference>
<protein>
    <submittedName>
        <fullName evidence="9">H-2 class II histocompatibility antigen, E-S beta chain-like</fullName>
    </submittedName>
</protein>
<evidence type="ECO:0000256" key="5">
    <source>
        <dbReference type="ARBA" id="ARBA00023180"/>
    </source>
</evidence>